<keyword evidence="6" id="KW-0067">ATP-binding</keyword>
<dbReference type="Pfam" id="PF18765">
    <property type="entry name" value="Polbeta"/>
    <property type="match status" value="1"/>
</dbReference>
<dbReference type="GO" id="GO:0005524">
    <property type="term" value="F:ATP binding"/>
    <property type="evidence" value="ECO:0007669"/>
    <property type="project" value="UniProtKB-KW"/>
</dbReference>
<feature type="domain" description="Polymerase beta nucleotidyltransferase" evidence="8">
    <location>
        <begin position="18"/>
        <end position="105"/>
    </location>
</feature>
<dbReference type="PANTHER" id="PTHR33571">
    <property type="entry name" value="SSL8005 PROTEIN"/>
    <property type="match status" value="1"/>
</dbReference>
<dbReference type="CDD" id="cd05403">
    <property type="entry name" value="NT_KNTase_like"/>
    <property type="match status" value="1"/>
</dbReference>
<keyword evidence="2" id="KW-0808">Transferase</keyword>
<evidence type="ECO:0000256" key="2">
    <source>
        <dbReference type="ARBA" id="ARBA00022679"/>
    </source>
</evidence>
<proteinExistence type="predicted"/>
<dbReference type="SUPFAM" id="SSF81301">
    <property type="entry name" value="Nucleotidyltransferase"/>
    <property type="match status" value="1"/>
</dbReference>
<dbReference type="GO" id="GO:0046872">
    <property type="term" value="F:metal ion binding"/>
    <property type="evidence" value="ECO:0007669"/>
    <property type="project" value="UniProtKB-KW"/>
</dbReference>
<keyword evidence="7" id="KW-0460">Magnesium</keyword>
<reference evidence="9 10" key="1">
    <citation type="submission" date="2017-11" db="EMBL/GenBank/DDBJ databases">
        <title>Isolation and Characterization of Methanofollis Species from Methane Seep Offshore SW Taiwan.</title>
        <authorList>
            <person name="Teng N.-H."/>
            <person name="Lai M.-C."/>
            <person name="Chen S.-C."/>
        </authorList>
    </citation>
    <scope>NUCLEOTIDE SEQUENCE [LARGE SCALE GENOMIC DNA]</scope>
    <source>
        <strain evidence="9 10">FWC-SCC2</strain>
    </source>
</reference>
<dbReference type="EMBL" id="PGCL01000004">
    <property type="protein sequence ID" value="TAJ43720.1"/>
    <property type="molecule type" value="Genomic_DNA"/>
</dbReference>
<evidence type="ECO:0000256" key="7">
    <source>
        <dbReference type="ARBA" id="ARBA00022842"/>
    </source>
</evidence>
<dbReference type="NCBIfam" id="NF047752">
    <property type="entry name" value="MntA_antitoxin"/>
    <property type="match status" value="1"/>
</dbReference>
<dbReference type="PANTHER" id="PTHR33571:SF14">
    <property type="entry name" value="PROTEIN ADENYLYLTRANSFERASE MJ0435-RELATED"/>
    <property type="match status" value="1"/>
</dbReference>
<evidence type="ECO:0000256" key="5">
    <source>
        <dbReference type="ARBA" id="ARBA00022741"/>
    </source>
</evidence>
<dbReference type="OrthoDB" id="9287at2157"/>
<sequence>MGQATARGMYTLTEKICETIIRVLTQNDAERIAVFGSYARGEAGPESDIDILVRFGRTKSLLQIVRIEDELKAALHRNVDLVTEKAVSPYLADTIHRDEVVIYDAGRSRVPPSYP</sequence>
<dbReference type="AlphaFoldDB" id="A0A483CR48"/>
<keyword evidence="10" id="KW-1185">Reference proteome</keyword>
<evidence type="ECO:0000313" key="9">
    <source>
        <dbReference type="EMBL" id="TAJ43720.1"/>
    </source>
</evidence>
<protein>
    <recommendedName>
        <fullName evidence="8">Polymerase beta nucleotidyltransferase domain-containing protein</fullName>
    </recommendedName>
</protein>
<dbReference type="Gene3D" id="3.30.460.10">
    <property type="entry name" value="Beta Polymerase, domain 2"/>
    <property type="match status" value="1"/>
</dbReference>
<organism evidence="9 10">
    <name type="scientific">Methanofollis fontis</name>
    <dbReference type="NCBI Taxonomy" id="2052832"/>
    <lineage>
        <taxon>Archaea</taxon>
        <taxon>Methanobacteriati</taxon>
        <taxon>Methanobacteriota</taxon>
        <taxon>Stenosarchaea group</taxon>
        <taxon>Methanomicrobia</taxon>
        <taxon>Methanomicrobiales</taxon>
        <taxon>Methanomicrobiaceae</taxon>
        <taxon>Methanofollis</taxon>
    </lineage>
</organism>
<dbReference type="InterPro" id="IPR043519">
    <property type="entry name" value="NT_sf"/>
</dbReference>
<name>A0A483CR48_9EURY</name>
<dbReference type="GO" id="GO:0016779">
    <property type="term" value="F:nucleotidyltransferase activity"/>
    <property type="evidence" value="ECO:0007669"/>
    <property type="project" value="UniProtKB-KW"/>
</dbReference>
<comment type="caution">
    <text evidence="9">The sequence shown here is derived from an EMBL/GenBank/DDBJ whole genome shotgun (WGS) entry which is preliminary data.</text>
</comment>
<keyword evidence="4" id="KW-0479">Metal-binding</keyword>
<dbReference type="InterPro" id="IPR052038">
    <property type="entry name" value="Type-VII_TA_antitoxin"/>
</dbReference>
<gene>
    <name evidence="9" type="ORF">CUJ86_10090</name>
</gene>
<evidence type="ECO:0000256" key="4">
    <source>
        <dbReference type="ARBA" id="ARBA00022723"/>
    </source>
</evidence>
<dbReference type="Proteomes" id="UP000292580">
    <property type="component" value="Unassembled WGS sequence"/>
</dbReference>
<evidence type="ECO:0000256" key="1">
    <source>
        <dbReference type="ARBA" id="ARBA00001946"/>
    </source>
</evidence>
<keyword evidence="3" id="KW-0548">Nucleotidyltransferase</keyword>
<keyword evidence="5" id="KW-0547">Nucleotide-binding</keyword>
<dbReference type="InterPro" id="IPR041633">
    <property type="entry name" value="Polbeta"/>
</dbReference>
<evidence type="ECO:0000256" key="3">
    <source>
        <dbReference type="ARBA" id="ARBA00022695"/>
    </source>
</evidence>
<evidence type="ECO:0000259" key="8">
    <source>
        <dbReference type="Pfam" id="PF18765"/>
    </source>
</evidence>
<accession>A0A483CR48</accession>
<evidence type="ECO:0000313" key="10">
    <source>
        <dbReference type="Proteomes" id="UP000292580"/>
    </source>
</evidence>
<evidence type="ECO:0000256" key="6">
    <source>
        <dbReference type="ARBA" id="ARBA00022840"/>
    </source>
</evidence>
<comment type="cofactor">
    <cofactor evidence="1">
        <name>Mg(2+)</name>
        <dbReference type="ChEBI" id="CHEBI:18420"/>
    </cofactor>
</comment>